<evidence type="ECO:0000313" key="3">
    <source>
        <dbReference type="EMBL" id="EPD68701.1"/>
    </source>
</evidence>
<keyword evidence="4" id="KW-1185">Reference proteome</keyword>
<keyword evidence="2" id="KW-1133">Transmembrane helix</keyword>
<dbReference type="PATRIC" id="fig|1125779.3.peg.1831"/>
<dbReference type="EMBL" id="ATBY01000015">
    <property type="protein sequence ID" value="EPD68701.1"/>
    <property type="molecule type" value="Genomic_DNA"/>
</dbReference>
<dbReference type="Proteomes" id="UP000014408">
    <property type="component" value="Unassembled WGS sequence"/>
</dbReference>
<gene>
    <name evidence="3" type="ORF">HMPREF1219_01887</name>
</gene>
<evidence type="ECO:0000256" key="1">
    <source>
        <dbReference type="SAM" id="MobiDB-lite"/>
    </source>
</evidence>
<organism evidence="3 4">
    <name type="scientific">Corynebacterium pyruviciproducens ATCC BAA-1742</name>
    <dbReference type="NCBI Taxonomy" id="1125779"/>
    <lineage>
        <taxon>Bacteria</taxon>
        <taxon>Bacillati</taxon>
        <taxon>Actinomycetota</taxon>
        <taxon>Actinomycetes</taxon>
        <taxon>Mycobacteriales</taxon>
        <taxon>Corynebacteriaceae</taxon>
        <taxon>Corynebacterium</taxon>
    </lineage>
</organism>
<feature type="compositionally biased region" description="Basic and acidic residues" evidence="1">
    <location>
        <begin position="16"/>
        <end position="39"/>
    </location>
</feature>
<feature type="transmembrane region" description="Helical" evidence="2">
    <location>
        <begin position="106"/>
        <end position="130"/>
    </location>
</feature>
<keyword evidence="2" id="KW-0812">Transmembrane</keyword>
<keyword evidence="2" id="KW-0472">Membrane</keyword>
<name>S2YWN0_9CORY</name>
<dbReference type="HOGENOM" id="CLU_1841776_0_0_11"/>
<sequence length="139" mass="15261">MPHPLRRPHQQNQRTLKPEEPITVKPSDKPSIDYADFDRGQPAGLQETYAKEIAHVRKGLLAYYTVQDEAVKLCKQNQGGTVDFPSGAYEWIILCDSRAPELSDGAIAGIVLGVFAALGAFIAPQFGIVLPTLPHMYTS</sequence>
<reference evidence="3 4" key="1">
    <citation type="submission" date="2013-05" db="EMBL/GenBank/DDBJ databases">
        <title>The Genome Sequence of Corynebacterium pyruviciproducens 1773O (ATCC BAA-1742).</title>
        <authorList>
            <consortium name="The Broad Institute Genomics Platform"/>
            <person name="Earl A."/>
            <person name="Ward D."/>
            <person name="Feldgarden M."/>
            <person name="Gevers D."/>
            <person name="Tong J."/>
            <person name="Walker B."/>
            <person name="Young S."/>
            <person name="Zeng Q."/>
            <person name="Gargeya S."/>
            <person name="Fitzgerald M."/>
            <person name="Haas B."/>
            <person name="Abouelleil A."/>
            <person name="Allen A.W."/>
            <person name="Alvarado L."/>
            <person name="Arachchi H.M."/>
            <person name="Berlin A.M."/>
            <person name="Chapman S.B."/>
            <person name="Gainer-Dewar J."/>
            <person name="Goldberg J."/>
            <person name="Griggs A."/>
            <person name="Gujja S."/>
            <person name="Hansen M."/>
            <person name="Howarth C."/>
            <person name="Imamovic A."/>
            <person name="Ireland A."/>
            <person name="Larimer J."/>
            <person name="McCowan C."/>
            <person name="Murphy C."/>
            <person name="Pearson M."/>
            <person name="Poon T.W."/>
            <person name="Priest M."/>
            <person name="Roberts A."/>
            <person name="Saif S."/>
            <person name="Shea T."/>
            <person name="Sisk P."/>
            <person name="Sykes S."/>
            <person name="Wortman J."/>
            <person name="Nusbaum C."/>
            <person name="Birren B."/>
        </authorList>
    </citation>
    <scope>NUCLEOTIDE SEQUENCE [LARGE SCALE GENOMIC DNA]</scope>
    <source>
        <strain evidence="3 4">ATCC BAA-1742</strain>
    </source>
</reference>
<protein>
    <submittedName>
        <fullName evidence="3">Uncharacterized protein</fullName>
    </submittedName>
</protein>
<proteinExistence type="predicted"/>
<accession>S2YWN0</accession>
<evidence type="ECO:0000256" key="2">
    <source>
        <dbReference type="SAM" id="Phobius"/>
    </source>
</evidence>
<comment type="caution">
    <text evidence="3">The sequence shown here is derived from an EMBL/GenBank/DDBJ whole genome shotgun (WGS) entry which is preliminary data.</text>
</comment>
<feature type="region of interest" description="Disordered" evidence="1">
    <location>
        <begin position="1"/>
        <end position="39"/>
    </location>
</feature>
<dbReference type="AlphaFoldDB" id="S2YWN0"/>
<evidence type="ECO:0000313" key="4">
    <source>
        <dbReference type="Proteomes" id="UP000014408"/>
    </source>
</evidence>